<organism evidence="2 3">
    <name type="scientific">Puccinia striiformis f. sp. tritici PST-78</name>
    <dbReference type="NCBI Taxonomy" id="1165861"/>
    <lineage>
        <taxon>Eukaryota</taxon>
        <taxon>Fungi</taxon>
        <taxon>Dikarya</taxon>
        <taxon>Basidiomycota</taxon>
        <taxon>Pucciniomycotina</taxon>
        <taxon>Pucciniomycetes</taxon>
        <taxon>Pucciniales</taxon>
        <taxon>Pucciniaceae</taxon>
        <taxon>Puccinia</taxon>
    </lineage>
</organism>
<sequence length="256" mass="28615">MAGSSNNDGFRQAMLKTALETTPQLLEENYSVRKDKMTALLELRGVLNLLEANKSDSPPLETDINTELKLLFISKIDSATHSNTVSAENWGSAKALWKAIKDRFASNESSNRARVFNDFLYAKFKEDHFEVFVTDIKVAINKLVNVGIELPQDILAYLILFKLLDTLQLLKRQIMHSDKALTVQFVCNHLTQFNNENCAETKEASSNNQAALISTRNQRSHRNNENRGGQAGTGASGGPRRCTTGYHNPKQDPSSR</sequence>
<dbReference type="EMBL" id="AJIL01000011">
    <property type="protein sequence ID" value="KNF04716.1"/>
    <property type="molecule type" value="Genomic_DNA"/>
</dbReference>
<accession>A0A0L0VZL2</accession>
<gene>
    <name evidence="2" type="ORF">PSTG_02199</name>
</gene>
<feature type="region of interest" description="Disordered" evidence="1">
    <location>
        <begin position="214"/>
        <end position="256"/>
    </location>
</feature>
<comment type="caution">
    <text evidence="2">The sequence shown here is derived from an EMBL/GenBank/DDBJ whole genome shotgun (WGS) entry which is preliminary data.</text>
</comment>
<evidence type="ECO:0000313" key="3">
    <source>
        <dbReference type="Proteomes" id="UP000054564"/>
    </source>
</evidence>
<dbReference type="Pfam" id="PF14223">
    <property type="entry name" value="Retrotran_gag_2"/>
    <property type="match status" value="1"/>
</dbReference>
<keyword evidence="3" id="KW-1185">Reference proteome</keyword>
<name>A0A0L0VZL2_9BASI</name>
<proteinExistence type="predicted"/>
<dbReference type="Proteomes" id="UP000054564">
    <property type="component" value="Unassembled WGS sequence"/>
</dbReference>
<dbReference type="AlphaFoldDB" id="A0A0L0VZL2"/>
<evidence type="ECO:0000313" key="2">
    <source>
        <dbReference type="EMBL" id="KNF04716.1"/>
    </source>
</evidence>
<evidence type="ECO:0000256" key="1">
    <source>
        <dbReference type="SAM" id="MobiDB-lite"/>
    </source>
</evidence>
<reference evidence="3" key="1">
    <citation type="submission" date="2014-03" db="EMBL/GenBank/DDBJ databases">
        <title>The Genome Sequence of Puccinia striiformis f. sp. tritici PST-78.</title>
        <authorList>
            <consortium name="The Broad Institute Genome Sequencing Platform"/>
            <person name="Cuomo C."/>
            <person name="Hulbert S."/>
            <person name="Chen X."/>
            <person name="Walker B."/>
            <person name="Young S.K."/>
            <person name="Zeng Q."/>
            <person name="Gargeya S."/>
            <person name="Fitzgerald M."/>
            <person name="Haas B."/>
            <person name="Abouelleil A."/>
            <person name="Alvarado L."/>
            <person name="Arachchi H.M."/>
            <person name="Berlin A.M."/>
            <person name="Chapman S.B."/>
            <person name="Goldberg J."/>
            <person name="Griggs A."/>
            <person name="Gujja S."/>
            <person name="Hansen M."/>
            <person name="Howarth C."/>
            <person name="Imamovic A."/>
            <person name="Larimer J."/>
            <person name="McCowan C."/>
            <person name="Montmayeur A."/>
            <person name="Murphy C."/>
            <person name="Neiman D."/>
            <person name="Pearson M."/>
            <person name="Priest M."/>
            <person name="Roberts A."/>
            <person name="Saif S."/>
            <person name="Shea T."/>
            <person name="Sisk P."/>
            <person name="Sykes S."/>
            <person name="Wortman J."/>
            <person name="Nusbaum C."/>
            <person name="Birren B."/>
        </authorList>
    </citation>
    <scope>NUCLEOTIDE SEQUENCE [LARGE SCALE GENOMIC DNA]</scope>
    <source>
        <strain evidence="3">race PST-78</strain>
    </source>
</reference>
<dbReference type="OrthoDB" id="418757at2759"/>
<dbReference type="STRING" id="1165861.A0A0L0VZL2"/>
<protein>
    <submittedName>
        <fullName evidence="2">Uncharacterized protein</fullName>
    </submittedName>
</protein>